<feature type="transmembrane region" description="Helical" evidence="6">
    <location>
        <begin position="343"/>
        <end position="363"/>
    </location>
</feature>
<evidence type="ECO:0000256" key="6">
    <source>
        <dbReference type="SAM" id="Phobius"/>
    </source>
</evidence>
<evidence type="ECO:0000313" key="8">
    <source>
        <dbReference type="EMBL" id="UPT23270.1"/>
    </source>
</evidence>
<reference evidence="8 9" key="1">
    <citation type="submission" date="2020-04" db="EMBL/GenBank/DDBJ databases">
        <title>Thermobifida alba genome sequencing and assembly.</title>
        <authorList>
            <person name="Luzics S."/>
            <person name="Horvath B."/>
            <person name="Nagy I."/>
            <person name="Toth A."/>
            <person name="Nagy I."/>
            <person name="Kukolya J."/>
        </authorList>
    </citation>
    <scope>NUCLEOTIDE SEQUENCE [LARGE SCALE GENOMIC DNA]</scope>
    <source>
        <strain evidence="8 9">DSM 43795</strain>
    </source>
</reference>
<feature type="transmembrane region" description="Helical" evidence="6">
    <location>
        <begin position="463"/>
        <end position="484"/>
    </location>
</feature>
<feature type="transmembrane region" description="Helical" evidence="6">
    <location>
        <begin position="490"/>
        <end position="510"/>
    </location>
</feature>
<feature type="transmembrane region" description="Helical" evidence="6">
    <location>
        <begin position="522"/>
        <end position="545"/>
    </location>
</feature>
<evidence type="ECO:0000256" key="4">
    <source>
        <dbReference type="ARBA" id="ARBA00022989"/>
    </source>
</evidence>
<comment type="subcellular location">
    <subcellularLocation>
        <location evidence="1">Cell membrane</location>
        <topology evidence="1">Multi-pass membrane protein</topology>
    </subcellularLocation>
</comment>
<evidence type="ECO:0000313" key="9">
    <source>
        <dbReference type="Proteomes" id="UP000832041"/>
    </source>
</evidence>
<feature type="transmembrane region" description="Helical" evidence="6">
    <location>
        <begin position="137"/>
        <end position="156"/>
    </location>
</feature>
<proteinExistence type="predicted"/>
<organism evidence="8 9">
    <name type="scientific">Thermobifida alba</name>
    <name type="common">Thermomonospora alba</name>
    <dbReference type="NCBI Taxonomy" id="53522"/>
    <lineage>
        <taxon>Bacteria</taxon>
        <taxon>Bacillati</taxon>
        <taxon>Actinomycetota</taxon>
        <taxon>Actinomycetes</taxon>
        <taxon>Streptosporangiales</taxon>
        <taxon>Nocardiopsidaceae</taxon>
        <taxon>Thermobifida</taxon>
    </lineage>
</organism>
<accession>A0ABY4LA11</accession>
<feature type="domain" description="Copper resistance protein D" evidence="7">
    <location>
        <begin position="205"/>
        <end position="302"/>
    </location>
</feature>
<feature type="transmembrane region" description="Helical" evidence="6">
    <location>
        <begin position="35"/>
        <end position="53"/>
    </location>
</feature>
<feature type="transmembrane region" description="Helical" evidence="6">
    <location>
        <begin position="65"/>
        <end position="86"/>
    </location>
</feature>
<feature type="transmembrane region" description="Helical" evidence="6">
    <location>
        <begin position="242"/>
        <end position="263"/>
    </location>
</feature>
<feature type="transmembrane region" description="Helical" evidence="6">
    <location>
        <begin position="410"/>
        <end position="432"/>
    </location>
</feature>
<feature type="transmembrane region" description="Helical" evidence="6">
    <location>
        <begin position="375"/>
        <end position="398"/>
    </location>
</feature>
<dbReference type="Pfam" id="PF05425">
    <property type="entry name" value="CopD"/>
    <property type="match status" value="1"/>
</dbReference>
<dbReference type="InterPro" id="IPR019108">
    <property type="entry name" value="Caa3_assmbl_CtaG-rel"/>
</dbReference>
<feature type="transmembrane region" description="Helical" evidence="6">
    <location>
        <begin position="106"/>
        <end position="130"/>
    </location>
</feature>
<dbReference type="InterPro" id="IPR008457">
    <property type="entry name" value="Cu-R_CopD_dom"/>
</dbReference>
<dbReference type="InterPro" id="IPR032694">
    <property type="entry name" value="CopC/D"/>
</dbReference>
<dbReference type="PANTHER" id="PTHR34820">
    <property type="entry name" value="INNER MEMBRANE PROTEIN YEBZ"/>
    <property type="match status" value="1"/>
</dbReference>
<dbReference type="Pfam" id="PF09678">
    <property type="entry name" value="Caa3_CtaG"/>
    <property type="match status" value="1"/>
</dbReference>
<feature type="transmembrane region" description="Helical" evidence="6">
    <location>
        <begin position="576"/>
        <end position="597"/>
    </location>
</feature>
<evidence type="ECO:0000256" key="1">
    <source>
        <dbReference type="ARBA" id="ARBA00004651"/>
    </source>
</evidence>
<feature type="transmembrane region" description="Helical" evidence="6">
    <location>
        <begin position="168"/>
        <end position="192"/>
    </location>
</feature>
<gene>
    <name evidence="8" type="ORF">FOF52_01595</name>
</gene>
<feature type="transmembrane region" description="Helical" evidence="6">
    <location>
        <begin position="284"/>
        <end position="302"/>
    </location>
</feature>
<keyword evidence="2" id="KW-1003">Cell membrane</keyword>
<keyword evidence="9" id="KW-1185">Reference proteome</keyword>
<dbReference type="PANTHER" id="PTHR34820:SF4">
    <property type="entry name" value="INNER MEMBRANE PROTEIN YEBZ"/>
    <property type="match status" value="1"/>
</dbReference>
<feature type="transmembrane region" description="Helical" evidence="6">
    <location>
        <begin position="212"/>
        <end position="230"/>
    </location>
</feature>
<evidence type="ECO:0000256" key="5">
    <source>
        <dbReference type="ARBA" id="ARBA00023136"/>
    </source>
</evidence>
<keyword evidence="5 6" id="KW-0472">Membrane</keyword>
<name>A0ABY4LA11_THEAE</name>
<evidence type="ECO:0000256" key="2">
    <source>
        <dbReference type="ARBA" id="ARBA00022475"/>
    </source>
</evidence>
<sequence>MLLGGAGYPQISPGLPDPGPLTRWGLPVARTAVDVSAALTVGLLVLAVFLLPLQRGGLGEQARSYVRAASWSALVWAAAAAAALVFQLSDILGRPVAEILGNEITSYASSVPQGIGLTLTVLAALGVALVGRTVTGAAGTAGLAALALVGMLPPALTGHASSAGNHEMAIVGLSAHVVSVSLWVGGLAALLFHALRGTGEHVPTAVRRFSTMALWAWIGVALSGLASAASRLSSVGELFTSAYGQVMLAKVVVFIALGGLGWVHRSRTVPGIAEEPGRRLFLRFAAVEVALMAAAMGLAAALSRTAPPPDLSQATDAFRNLTGFAMPPPMSAQTLLTLWRPDLFFITVIAVLGGGYLAGVVRLRRRGDAWPWGRTAAWLTGLLVLAAVLLTGVGTYSYVLFSVHMVQHMVLSMLVPILLVLGAPTTLALRALRPARQRGDRGPREWLNAFLNSGYSRVVTHPAFATPMFVLSVYVLYFTPLFGFLMQDHLGHMFMNVHFLLSGFLFYWIIIGVDPAPRKVPFILRIVLLLVAMGFHAFFGVAIMMQSAPLAMEYYGQFEVPWLDSLADDQYAGGGVAWALGEIPTLLVLVALSVQWARDEERAERRRERHSRRDGSEDADLDAYNAYLASLERRAARQAQREQQN</sequence>
<dbReference type="EMBL" id="CP051627">
    <property type="protein sequence ID" value="UPT23270.1"/>
    <property type="molecule type" value="Genomic_DNA"/>
</dbReference>
<evidence type="ECO:0000259" key="7">
    <source>
        <dbReference type="Pfam" id="PF05425"/>
    </source>
</evidence>
<dbReference type="Proteomes" id="UP000832041">
    <property type="component" value="Chromosome"/>
</dbReference>
<evidence type="ECO:0000256" key="3">
    <source>
        <dbReference type="ARBA" id="ARBA00022692"/>
    </source>
</evidence>
<keyword evidence="4 6" id="KW-1133">Transmembrane helix</keyword>
<protein>
    <submittedName>
        <fullName evidence="8">Bifunctional copper resistance protein CopD/cytochrome c oxidase assembly protein</fullName>
    </submittedName>
</protein>
<keyword evidence="3 6" id="KW-0812">Transmembrane</keyword>